<evidence type="ECO:0000313" key="2">
    <source>
        <dbReference type="EMBL" id="EXX57694.1"/>
    </source>
</evidence>
<dbReference type="GO" id="GO:0005634">
    <property type="term" value="C:nucleus"/>
    <property type="evidence" value="ECO:0007669"/>
    <property type="project" value="UniProtKB-ARBA"/>
</dbReference>
<sequence>MFNDIRVYVKSCDECQKRGKNWRNEPLHPIKVGQPFDRIGMDIVGPLPRTKKGNMYIVVATEYLTKWPEARALPNAKASSVVSFFYEDIICWHGCPKEILTDRGTHFVNKMLDSLCQELGVKHRLSTAYHPQTNGLVERFNRTLCEALAKYANENKDDWDVYLSSVLFAYRTKRHNTTRHEPFYLMYGRDAILPIEFAIRTTQVDLPESDIQQDLFNLIHTLTGKIVGDRLITQDVIYQSQQKQKQRHDNALHDVQFKIGDLVLLYQSQLREKQKLRERWKGPYYVHETINNGAYKLRTLDGKILKDPINSERLKLYHQRSGGDP</sequence>
<name>A0A015JRN6_RHIIW</name>
<dbReference type="GO" id="GO:0015074">
    <property type="term" value="P:DNA integration"/>
    <property type="evidence" value="ECO:0007669"/>
    <property type="project" value="InterPro"/>
</dbReference>
<dbReference type="InterPro" id="IPR050951">
    <property type="entry name" value="Retrovirus_Pol_polyprotein"/>
</dbReference>
<feature type="domain" description="Integrase catalytic" evidence="1">
    <location>
        <begin position="31"/>
        <end position="190"/>
    </location>
</feature>
<dbReference type="InterPro" id="IPR012337">
    <property type="entry name" value="RNaseH-like_sf"/>
</dbReference>
<dbReference type="InterPro" id="IPR001584">
    <property type="entry name" value="Integrase_cat-core"/>
</dbReference>
<keyword evidence="3" id="KW-1185">Reference proteome</keyword>
<dbReference type="STRING" id="1432141.A0A015JRN6"/>
<evidence type="ECO:0000313" key="3">
    <source>
        <dbReference type="Proteomes" id="UP000022910"/>
    </source>
</evidence>
<dbReference type="Pfam" id="PF00665">
    <property type="entry name" value="rve"/>
    <property type="match status" value="1"/>
</dbReference>
<dbReference type="OrthoDB" id="5592268at2759"/>
<dbReference type="PANTHER" id="PTHR37984">
    <property type="entry name" value="PROTEIN CBG26694"/>
    <property type="match status" value="1"/>
</dbReference>
<comment type="caution">
    <text evidence="2">The sequence shown here is derived from an EMBL/GenBank/DDBJ whole genome shotgun (WGS) entry which is preliminary data.</text>
</comment>
<dbReference type="FunFam" id="3.30.420.10:FF:000032">
    <property type="entry name" value="Retrovirus-related Pol polyprotein from transposon 297-like Protein"/>
    <property type="match status" value="1"/>
</dbReference>
<dbReference type="InterPro" id="IPR036397">
    <property type="entry name" value="RNaseH_sf"/>
</dbReference>
<dbReference type="PROSITE" id="PS50994">
    <property type="entry name" value="INTEGRASE"/>
    <property type="match status" value="1"/>
</dbReference>
<gene>
    <name evidence="2" type="ORF">RirG_204800</name>
</gene>
<dbReference type="PANTHER" id="PTHR37984:SF5">
    <property type="entry name" value="PROTEIN NYNRIN-LIKE"/>
    <property type="match status" value="1"/>
</dbReference>
<dbReference type="OMA" id="EDIICWH"/>
<dbReference type="GO" id="GO:0003676">
    <property type="term" value="F:nucleic acid binding"/>
    <property type="evidence" value="ECO:0007669"/>
    <property type="project" value="InterPro"/>
</dbReference>
<dbReference type="EMBL" id="JEMT01027292">
    <property type="protein sequence ID" value="EXX57694.1"/>
    <property type="molecule type" value="Genomic_DNA"/>
</dbReference>
<dbReference type="AlphaFoldDB" id="A0A015JRN6"/>
<organism evidence="2 3">
    <name type="scientific">Rhizophagus irregularis (strain DAOM 197198w)</name>
    <name type="common">Glomus intraradices</name>
    <dbReference type="NCBI Taxonomy" id="1432141"/>
    <lineage>
        <taxon>Eukaryota</taxon>
        <taxon>Fungi</taxon>
        <taxon>Fungi incertae sedis</taxon>
        <taxon>Mucoromycota</taxon>
        <taxon>Glomeromycotina</taxon>
        <taxon>Glomeromycetes</taxon>
        <taxon>Glomerales</taxon>
        <taxon>Glomeraceae</taxon>
        <taxon>Rhizophagus</taxon>
    </lineage>
</organism>
<reference evidence="2 3" key="1">
    <citation type="submission" date="2014-02" db="EMBL/GenBank/DDBJ databases">
        <title>Single nucleus genome sequencing reveals high similarity among nuclei of an endomycorrhizal fungus.</title>
        <authorList>
            <person name="Lin K."/>
            <person name="Geurts R."/>
            <person name="Zhang Z."/>
            <person name="Limpens E."/>
            <person name="Saunders D.G."/>
            <person name="Mu D."/>
            <person name="Pang E."/>
            <person name="Cao H."/>
            <person name="Cha H."/>
            <person name="Lin T."/>
            <person name="Zhou Q."/>
            <person name="Shang Y."/>
            <person name="Li Y."/>
            <person name="Ivanov S."/>
            <person name="Sharma T."/>
            <person name="Velzen R.V."/>
            <person name="Ruijter N.D."/>
            <person name="Aanen D.K."/>
            <person name="Win J."/>
            <person name="Kamoun S."/>
            <person name="Bisseling T."/>
            <person name="Huang S."/>
        </authorList>
    </citation>
    <scope>NUCLEOTIDE SEQUENCE [LARGE SCALE GENOMIC DNA]</scope>
    <source>
        <strain evidence="3">DAOM197198w</strain>
    </source>
</reference>
<evidence type="ECO:0000259" key="1">
    <source>
        <dbReference type="PROSITE" id="PS50994"/>
    </source>
</evidence>
<dbReference type="Gene3D" id="3.30.420.10">
    <property type="entry name" value="Ribonuclease H-like superfamily/Ribonuclease H"/>
    <property type="match status" value="1"/>
</dbReference>
<protein>
    <submittedName>
        <fullName evidence="2">Gag-pol fusion protein</fullName>
    </submittedName>
</protein>
<dbReference type="Proteomes" id="UP000022910">
    <property type="component" value="Unassembled WGS sequence"/>
</dbReference>
<proteinExistence type="predicted"/>
<dbReference type="HOGENOM" id="CLU_000384_6_0_1"/>
<dbReference type="SUPFAM" id="SSF53098">
    <property type="entry name" value="Ribonuclease H-like"/>
    <property type="match status" value="1"/>
</dbReference>
<accession>A0A015JRN6</accession>